<name>A0A0G0H115_9BACT</name>
<dbReference type="SUPFAM" id="SSF53335">
    <property type="entry name" value="S-adenosyl-L-methionine-dependent methyltransferases"/>
    <property type="match status" value="1"/>
</dbReference>
<evidence type="ECO:0000313" key="6">
    <source>
        <dbReference type="EMBL" id="KKQ36938.1"/>
    </source>
</evidence>
<keyword evidence="1" id="KW-0489">Methyltransferase</keyword>
<dbReference type="Gene3D" id="3.40.50.150">
    <property type="entry name" value="Vaccinia Virus protein VP39"/>
    <property type="match status" value="1"/>
</dbReference>
<feature type="transmembrane region" description="Helical" evidence="4">
    <location>
        <begin position="6"/>
        <end position="34"/>
    </location>
</feature>
<gene>
    <name evidence="6" type="ORF">US54_C0049G0011</name>
</gene>
<dbReference type="GO" id="GO:0032259">
    <property type="term" value="P:methylation"/>
    <property type="evidence" value="ECO:0007669"/>
    <property type="project" value="UniProtKB-KW"/>
</dbReference>
<dbReference type="STRING" id="1618481.US54_C0049G0011"/>
<dbReference type="Pfam" id="PF13847">
    <property type="entry name" value="Methyltransf_31"/>
    <property type="match status" value="1"/>
</dbReference>
<dbReference type="PANTHER" id="PTHR13610">
    <property type="entry name" value="METHYLTRANSFERASE DOMAIN-CONTAINING PROTEIN"/>
    <property type="match status" value="1"/>
</dbReference>
<dbReference type="CDD" id="cd02440">
    <property type="entry name" value="AdoMet_MTases"/>
    <property type="match status" value="1"/>
</dbReference>
<protein>
    <recommendedName>
        <fullName evidence="5">Methyltransferase domain-containing protein</fullName>
    </recommendedName>
</protein>
<evidence type="ECO:0000256" key="3">
    <source>
        <dbReference type="ARBA" id="ARBA00022691"/>
    </source>
</evidence>
<dbReference type="InterPro" id="IPR029063">
    <property type="entry name" value="SAM-dependent_MTases_sf"/>
</dbReference>
<dbReference type="AlphaFoldDB" id="A0A0G0H115"/>
<evidence type="ECO:0000256" key="2">
    <source>
        <dbReference type="ARBA" id="ARBA00022679"/>
    </source>
</evidence>
<dbReference type="InterPro" id="IPR026170">
    <property type="entry name" value="FAM173A/B"/>
</dbReference>
<keyword evidence="3" id="KW-0949">S-adenosyl-L-methionine</keyword>
<dbReference type="InterPro" id="IPR025714">
    <property type="entry name" value="Methyltranfer_dom"/>
</dbReference>
<evidence type="ECO:0000256" key="1">
    <source>
        <dbReference type="ARBA" id="ARBA00022603"/>
    </source>
</evidence>
<keyword evidence="4" id="KW-0472">Membrane</keyword>
<comment type="caution">
    <text evidence="6">The sequence shown here is derived from an EMBL/GenBank/DDBJ whole genome shotgun (WGS) entry which is preliminary data.</text>
</comment>
<feature type="domain" description="Methyltransferase" evidence="5">
    <location>
        <begin position="56"/>
        <end position="140"/>
    </location>
</feature>
<evidence type="ECO:0000313" key="7">
    <source>
        <dbReference type="Proteomes" id="UP000034471"/>
    </source>
</evidence>
<dbReference type="EMBL" id="LBTJ01000049">
    <property type="protein sequence ID" value="KKQ36938.1"/>
    <property type="molecule type" value="Genomic_DNA"/>
</dbReference>
<dbReference type="GO" id="GO:0016279">
    <property type="term" value="F:protein-lysine N-methyltransferase activity"/>
    <property type="evidence" value="ECO:0007669"/>
    <property type="project" value="InterPro"/>
</dbReference>
<accession>A0A0G0H115</accession>
<keyword evidence="4" id="KW-0812">Transmembrane</keyword>
<dbReference type="Proteomes" id="UP000034471">
    <property type="component" value="Unassembled WGS sequence"/>
</dbReference>
<organism evidence="6 7">
    <name type="scientific">Candidatus Roizmanbacteria bacterium GW2011_GWA2_37_7</name>
    <dbReference type="NCBI Taxonomy" id="1618481"/>
    <lineage>
        <taxon>Bacteria</taxon>
        <taxon>Candidatus Roizmaniibacteriota</taxon>
    </lineage>
</organism>
<keyword evidence="4" id="KW-1133">Transmembrane helix</keyword>
<sequence length="184" mass="21130">MIVNEGFYLFIITAELLFLISASVYIIFLIYSWLKGAPYVATQKKSLDSIIQHARIKDGQRIVELGSGDGRFLLEVAKKYKIIGLGVDINPIPILKARIFARMQKVSSVTFLLKDIRETDLTSADVIYIFLFPKLVQAIQDNLLKNTKRNALIISHGFKIEYLSKYHINTIKNGKFNTYFYKMK</sequence>
<proteinExistence type="predicted"/>
<reference evidence="6 7" key="1">
    <citation type="journal article" date="2015" name="Nature">
        <title>rRNA introns, odd ribosomes, and small enigmatic genomes across a large radiation of phyla.</title>
        <authorList>
            <person name="Brown C.T."/>
            <person name="Hug L.A."/>
            <person name="Thomas B.C."/>
            <person name="Sharon I."/>
            <person name="Castelle C.J."/>
            <person name="Singh A."/>
            <person name="Wilkins M.J."/>
            <person name="Williams K.H."/>
            <person name="Banfield J.F."/>
        </authorList>
    </citation>
    <scope>NUCLEOTIDE SEQUENCE [LARGE SCALE GENOMIC DNA]</scope>
</reference>
<dbReference type="PANTHER" id="PTHR13610:SF11">
    <property type="entry name" value="METHYLTRANSFERASE DOMAIN-CONTAINING PROTEIN"/>
    <property type="match status" value="1"/>
</dbReference>
<evidence type="ECO:0000256" key="4">
    <source>
        <dbReference type="SAM" id="Phobius"/>
    </source>
</evidence>
<keyword evidence="2" id="KW-0808">Transferase</keyword>
<evidence type="ECO:0000259" key="5">
    <source>
        <dbReference type="Pfam" id="PF13847"/>
    </source>
</evidence>